<protein>
    <submittedName>
        <fullName evidence="1">Uncharacterized protein</fullName>
    </submittedName>
</protein>
<dbReference type="Proteomes" id="UP000253845">
    <property type="component" value="Unassembled WGS sequence"/>
</dbReference>
<accession>A0A370BY83</accession>
<gene>
    <name evidence="1" type="ORF">M747DRAFT_36283</name>
</gene>
<dbReference type="EMBL" id="KZ851914">
    <property type="protein sequence ID" value="RDH20436.1"/>
    <property type="molecule type" value="Genomic_DNA"/>
</dbReference>
<name>A0A370BY83_ASPNG</name>
<evidence type="ECO:0000313" key="1">
    <source>
        <dbReference type="EMBL" id="RDH20436.1"/>
    </source>
</evidence>
<sequence length="93" mass="10572">MWCCCSLPFLLPSDQRPLTICVLPNQSHRTRYVHTHIYHQDLIHDPIFNKLLFGMVHLTVSSFRARITGGEKQAVFNGSDEAVRQNTSCACAK</sequence>
<reference evidence="1 2" key="1">
    <citation type="submission" date="2018-07" db="EMBL/GenBank/DDBJ databases">
        <title>Section-level genome sequencing of Aspergillus section Nigri to investigate inter- and intra-species variation.</title>
        <authorList>
            <consortium name="DOE Joint Genome Institute"/>
            <person name="Vesth T.C."/>
            <person name="Nybo J.L."/>
            <person name="Theobald S."/>
            <person name="Frisvad J.C."/>
            <person name="Larsen T.O."/>
            <person name="Nielsen K.F."/>
            <person name="Hoof J.B."/>
            <person name="Brandl J."/>
            <person name="Salamov A."/>
            <person name="Riley R."/>
            <person name="Gladden J.M."/>
            <person name="Phatale P."/>
            <person name="Nielsen M.T."/>
            <person name="Lyhne E.K."/>
            <person name="Kogle M.E."/>
            <person name="Strasser K."/>
            <person name="McDonnell E."/>
            <person name="Barry K."/>
            <person name="Clum A."/>
            <person name="Chen C."/>
            <person name="Nolan M."/>
            <person name="Sandor L."/>
            <person name="Kuo A."/>
            <person name="Lipzen A."/>
            <person name="Hainaut M."/>
            <person name="Drula E."/>
            <person name="Tsang A."/>
            <person name="Magnuson J.K."/>
            <person name="Henrissat B."/>
            <person name="Wiebenga A."/>
            <person name="Simmons B.A."/>
            <person name="Makela M.R."/>
            <person name="De vries R.P."/>
            <person name="Grigoriev I.V."/>
            <person name="Mortensen U.H."/>
            <person name="Baker S.E."/>
            <person name="Andersen M.R."/>
        </authorList>
    </citation>
    <scope>NUCLEOTIDE SEQUENCE [LARGE SCALE GENOMIC DNA]</scope>
    <source>
        <strain evidence="1 2">ATCC 13496</strain>
    </source>
</reference>
<dbReference type="VEuPathDB" id="FungiDB:M747DRAFT_36283"/>
<proteinExistence type="predicted"/>
<evidence type="ECO:0000313" key="2">
    <source>
        <dbReference type="Proteomes" id="UP000253845"/>
    </source>
</evidence>
<dbReference type="AlphaFoldDB" id="A0A370BY83"/>
<organism evidence="1 2">
    <name type="scientific">Aspergillus niger ATCC 13496</name>
    <dbReference type="NCBI Taxonomy" id="1353008"/>
    <lineage>
        <taxon>Eukaryota</taxon>
        <taxon>Fungi</taxon>
        <taxon>Dikarya</taxon>
        <taxon>Ascomycota</taxon>
        <taxon>Pezizomycotina</taxon>
        <taxon>Eurotiomycetes</taxon>
        <taxon>Eurotiomycetidae</taxon>
        <taxon>Eurotiales</taxon>
        <taxon>Aspergillaceae</taxon>
        <taxon>Aspergillus</taxon>
        <taxon>Aspergillus subgen. Circumdati</taxon>
    </lineage>
</organism>